<evidence type="ECO:0000313" key="4">
    <source>
        <dbReference type="Proteomes" id="UP000887574"/>
    </source>
</evidence>
<evidence type="ECO:0000313" key="5">
    <source>
        <dbReference type="WBParaSite" id="jg18653"/>
    </source>
</evidence>
<dbReference type="Pfam" id="PF13359">
    <property type="entry name" value="DDE_Tnp_4"/>
    <property type="match status" value="1"/>
</dbReference>
<accession>A0A915DD56</accession>
<name>A0A915DD56_9BILA</name>
<sequence length="142" mass="16162">MPAIGSQGHNNDAGIFNTSDFRKERNADRLNLPPASRLSASDRTCPYYWIGDGIFPLFPNLMKPIPGHELSREERYYNYRISRARSVVENYFEILAMKFRVFLKPIETTVDTAIRILKAAVVLLNFLLAEMPWAGNPRAAAD</sequence>
<evidence type="ECO:0000256" key="1">
    <source>
        <dbReference type="ARBA" id="ARBA00001968"/>
    </source>
</evidence>
<dbReference type="AlphaFoldDB" id="A0A915DD56"/>
<evidence type="ECO:0000259" key="3">
    <source>
        <dbReference type="Pfam" id="PF13359"/>
    </source>
</evidence>
<dbReference type="InterPro" id="IPR027806">
    <property type="entry name" value="HARBI1_dom"/>
</dbReference>
<keyword evidence="4" id="KW-1185">Reference proteome</keyword>
<evidence type="ECO:0000256" key="2">
    <source>
        <dbReference type="ARBA" id="ARBA00022723"/>
    </source>
</evidence>
<feature type="domain" description="DDE Tnp4" evidence="3">
    <location>
        <begin position="6"/>
        <end position="125"/>
    </location>
</feature>
<comment type="cofactor">
    <cofactor evidence="1">
        <name>a divalent metal cation</name>
        <dbReference type="ChEBI" id="CHEBI:60240"/>
    </cofactor>
</comment>
<dbReference type="WBParaSite" id="jg18653">
    <property type="protein sequence ID" value="jg18653"/>
    <property type="gene ID" value="jg18653"/>
</dbReference>
<organism evidence="4 5">
    <name type="scientific">Ditylenchus dipsaci</name>
    <dbReference type="NCBI Taxonomy" id="166011"/>
    <lineage>
        <taxon>Eukaryota</taxon>
        <taxon>Metazoa</taxon>
        <taxon>Ecdysozoa</taxon>
        <taxon>Nematoda</taxon>
        <taxon>Chromadorea</taxon>
        <taxon>Rhabditida</taxon>
        <taxon>Tylenchina</taxon>
        <taxon>Tylenchomorpha</taxon>
        <taxon>Sphaerularioidea</taxon>
        <taxon>Anguinidae</taxon>
        <taxon>Anguininae</taxon>
        <taxon>Ditylenchus</taxon>
    </lineage>
</organism>
<proteinExistence type="predicted"/>
<keyword evidence="2" id="KW-0479">Metal-binding</keyword>
<reference evidence="5" key="1">
    <citation type="submission" date="2022-11" db="UniProtKB">
        <authorList>
            <consortium name="WormBaseParasite"/>
        </authorList>
    </citation>
    <scope>IDENTIFICATION</scope>
</reference>
<dbReference type="Proteomes" id="UP000887574">
    <property type="component" value="Unplaced"/>
</dbReference>
<protein>
    <submittedName>
        <fullName evidence="5">DDE Tnp4 domain-containing protein</fullName>
    </submittedName>
</protein>
<dbReference type="GO" id="GO:0046872">
    <property type="term" value="F:metal ion binding"/>
    <property type="evidence" value="ECO:0007669"/>
    <property type="project" value="UniProtKB-KW"/>
</dbReference>